<dbReference type="GO" id="GO:0009295">
    <property type="term" value="C:nucleoid"/>
    <property type="evidence" value="ECO:0007669"/>
    <property type="project" value="TreeGrafter"/>
</dbReference>
<evidence type="ECO:0000313" key="6">
    <source>
        <dbReference type="Proteomes" id="UP000215137"/>
    </source>
</evidence>
<dbReference type="Gene3D" id="2.40.50.140">
    <property type="entry name" value="Nucleic acid-binding proteins"/>
    <property type="match status" value="1"/>
</dbReference>
<accession>A0A248TIM2</accession>
<dbReference type="KEGG" id="bko:CKF48_12440"/>
<dbReference type="PIRSF" id="PIRSF002070">
    <property type="entry name" value="SSB"/>
    <property type="match status" value="1"/>
</dbReference>
<comment type="caution">
    <text evidence="2">Lacks conserved residue(s) required for the propagation of feature annotation.</text>
</comment>
<dbReference type="Proteomes" id="UP000215137">
    <property type="component" value="Chromosome"/>
</dbReference>
<dbReference type="CDD" id="cd04496">
    <property type="entry name" value="SSB_OBF"/>
    <property type="match status" value="1"/>
</dbReference>
<dbReference type="OrthoDB" id="9809878at2"/>
<dbReference type="AlphaFoldDB" id="A0A248TIM2"/>
<feature type="region of interest" description="Disordered" evidence="4">
    <location>
        <begin position="106"/>
        <end position="137"/>
    </location>
</feature>
<protein>
    <recommendedName>
        <fullName evidence="2 3">Single-stranded DNA-binding protein</fullName>
        <shortName evidence="2">SSB</shortName>
    </recommendedName>
</protein>
<dbReference type="InterPro" id="IPR012340">
    <property type="entry name" value="NA-bd_OB-fold"/>
</dbReference>
<evidence type="ECO:0000313" key="5">
    <source>
        <dbReference type="EMBL" id="ASV68053.1"/>
    </source>
</evidence>
<dbReference type="NCBIfam" id="TIGR00621">
    <property type="entry name" value="ssb"/>
    <property type="match status" value="1"/>
</dbReference>
<dbReference type="GO" id="GO:0006260">
    <property type="term" value="P:DNA replication"/>
    <property type="evidence" value="ECO:0007669"/>
    <property type="project" value="InterPro"/>
</dbReference>
<dbReference type="PANTHER" id="PTHR10302">
    <property type="entry name" value="SINGLE-STRANDED DNA-BINDING PROTEIN"/>
    <property type="match status" value="1"/>
</dbReference>
<dbReference type="Pfam" id="PF00436">
    <property type="entry name" value="SSB"/>
    <property type="match status" value="1"/>
</dbReference>
<evidence type="ECO:0000256" key="3">
    <source>
        <dbReference type="PIRNR" id="PIRNR002070"/>
    </source>
</evidence>
<dbReference type="EMBL" id="CP022983">
    <property type="protein sequence ID" value="ASV68053.1"/>
    <property type="molecule type" value="Genomic_DNA"/>
</dbReference>
<proteinExistence type="inferred from homology"/>
<keyword evidence="1 2" id="KW-0238">DNA-binding</keyword>
<evidence type="ECO:0000256" key="1">
    <source>
        <dbReference type="ARBA" id="ARBA00023125"/>
    </source>
</evidence>
<dbReference type="PANTHER" id="PTHR10302:SF27">
    <property type="entry name" value="SINGLE-STRANDED DNA-BINDING PROTEIN"/>
    <property type="match status" value="1"/>
</dbReference>
<keyword evidence="6" id="KW-1185">Reference proteome</keyword>
<dbReference type="SUPFAM" id="SSF50249">
    <property type="entry name" value="Nucleic acid-binding proteins"/>
    <property type="match status" value="1"/>
</dbReference>
<gene>
    <name evidence="5" type="ORF">CKF48_12440</name>
</gene>
<name>A0A248TIM2_9BACI</name>
<dbReference type="InterPro" id="IPR011344">
    <property type="entry name" value="ssDNA-bd"/>
</dbReference>
<dbReference type="InterPro" id="IPR000424">
    <property type="entry name" value="Primosome_PriB/ssb"/>
</dbReference>
<dbReference type="PROSITE" id="PS50935">
    <property type="entry name" value="SSB"/>
    <property type="match status" value="1"/>
</dbReference>
<evidence type="ECO:0000256" key="2">
    <source>
        <dbReference type="HAMAP-Rule" id="MF_00984"/>
    </source>
</evidence>
<comment type="subunit">
    <text evidence="2">Homotetramer.</text>
</comment>
<reference evidence="5 6" key="1">
    <citation type="submission" date="2017-08" db="EMBL/GenBank/DDBJ databases">
        <title>Complete Genome Sequence of Bacillus kochii Oregon-R-modENCODE STRAIN BDGP4, isolated from Drosophila melanogaster gut.</title>
        <authorList>
            <person name="Wan K.H."/>
            <person name="Yu C."/>
            <person name="Park S."/>
            <person name="Hammonds A.S."/>
            <person name="Booth B.W."/>
            <person name="Celniker S.E."/>
        </authorList>
    </citation>
    <scope>NUCLEOTIDE SEQUENCE [LARGE SCALE GENOMIC DNA]</scope>
    <source>
        <strain evidence="5 6">BDGP4</strain>
    </source>
</reference>
<evidence type="ECO:0000256" key="4">
    <source>
        <dbReference type="SAM" id="MobiDB-lite"/>
    </source>
</evidence>
<sequence length="137" mass="15952">MMNQVGIVGRLTKEPDLRLVSDGRSVANITVAVNRQFRNQNGEIETDFIQCTLWHKSAENLVQYCTKGSLISVVGRLQSRSYEKDGKRKYVMEVIVEQVRFLDNRKKEKQQREEMNPDDSRTKSDGNTHRESYQNAW</sequence>
<organism evidence="5 6">
    <name type="scientific">Cytobacillus kochii</name>
    <dbReference type="NCBI Taxonomy" id="859143"/>
    <lineage>
        <taxon>Bacteria</taxon>
        <taxon>Bacillati</taxon>
        <taxon>Bacillota</taxon>
        <taxon>Bacilli</taxon>
        <taxon>Bacillales</taxon>
        <taxon>Bacillaceae</taxon>
        <taxon>Cytobacillus</taxon>
    </lineage>
</organism>
<dbReference type="HAMAP" id="MF_00984">
    <property type="entry name" value="SSB"/>
    <property type="match status" value="1"/>
</dbReference>
<dbReference type="GO" id="GO:0003697">
    <property type="term" value="F:single-stranded DNA binding"/>
    <property type="evidence" value="ECO:0007669"/>
    <property type="project" value="UniProtKB-UniRule"/>
</dbReference>